<evidence type="ECO:0000256" key="1">
    <source>
        <dbReference type="SAM" id="MobiDB-lite"/>
    </source>
</evidence>
<feature type="region of interest" description="Disordered" evidence="1">
    <location>
        <begin position="1"/>
        <end position="81"/>
    </location>
</feature>
<feature type="compositionally biased region" description="Basic and acidic residues" evidence="1">
    <location>
        <begin position="58"/>
        <end position="81"/>
    </location>
</feature>
<dbReference type="Proteomes" id="UP000281261">
    <property type="component" value="Unassembled WGS sequence"/>
</dbReference>
<dbReference type="EMBL" id="QMNG01000001">
    <property type="protein sequence ID" value="RLC37840.1"/>
    <property type="molecule type" value="Genomic_DNA"/>
</dbReference>
<evidence type="ECO:0000313" key="2">
    <source>
        <dbReference type="EMBL" id="RLC37840.1"/>
    </source>
</evidence>
<proteinExistence type="predicted"/>
<reference evidence="2 3" key="1">
    <citation type="submission" date="2018-06" db="EMBL/GenBank/DDBJ databases">
        <title>Extensive metabolic versatility and redundancy in microbially diverse, dynamic hydrothermal sediments.</title>
        <authorList>
            <person name="Dombrowski N."/>
            <person name="Teske A."/>
            <person name="Baker B.J."/>
        </authorList>
    </citation>
    <scope>NUCLEOTIDE SEQUENCE [LARGE SCALE GENOMIC DNA]</scope>
    <source>
        <strain evidence="2">B79_G16</strain>
    </source>
</reference>
<organism evidence="2 3">
    <name type="scientific">candidate division Kazan bacterium</name>
    <dbReference type="NCBI Taxonomy" id="2202143"/>
    <lineage>
        <taxon>Bacteria</taxon>
        <taxon>Bacteria division Kazan-3B-28</taxon>
    </lineage>
</organism>
<protein>
    <submittedName>
        <fullName evidence="2">Uncharacterized protein</fullName>
    </submittedName>
</protein>
<evidence type="ECO:0000313" key="3">
    <source>
        <dbReference type="Proteomes" id="UP000281261"/>
    </source>
</evidence>
<accession>A0A420ZDT2</accession>
<comment type="caution">
    <text evidence="2">The sequence shown here is derived from an EMBL/GenBank/DDBJ whole genome shotgun (WGS) entry which is preliminary data.</text>
</comment>
<feature type="compositionally biased region" description="Basic and acidic residues" evidence="1">
    <location>
        <begin position="22"/>
        <end position="49"/>
    </location>
</feature>
<dbReference type="AlphaFoldDB" id="A0A420ZDT2"/>
<name>A0A420ZDT2_UNCK3</name>
<gene>
    <name evidence="2" type="ORF">DRH29_00275</name>
</gene>
<sequence length="81" mass="9159">MIKKIGGSEGLNPAYFPDGEDDVPKKVGKVEPVPKTRKGQDRYDKEGIGKEPFPTYNRRGEIEQTTADKHEKSEENPENEK</sequence>